<dbReference type="Proteomes" id="UP000179797">
    <property type="component" value="Unassembled WGS sequence"/>
</dbReference>
<sequence>MAIDPATIWKNNLTLGSIAFDLSSNAPVKKIISPPVNSQMYLFVSGASGYIKNILPKHNETVIKQLTMAFILLLLNKRYIESVIPKTLIIDHGIGRIPKNVDPIINDTTIAIPPIKAVVFV</sequence>
<protein>
    <submittedName>
        <fullName evidence="1">Uncharacterized protein</fullName>
    </submittedName>
</protein>
<accession>A0A1S1Z4L7</accession>
<dbReference type="AlphaFoldDB" id="A0A1S1Z4L7"/>
<reference evidence="1 2" key="1">
    <citation type="journal article" date="2012" name="Int. J. Syst. Evol. Microbiol.">
        <title>Flammeovirga pacifica sp. nov., isolated from deep-sea sediment.</title>
        <authorList>
            <person name="Xu H."/>
            <person name="Fu Y."/>
            <person name="Yang N."/>
            <person name="Ding Z."/>
            <person name="Lai Q."/>
            <person name="Zeng R."/>
        </authorList>
    </citation>
    <scope>NUCLEOTIDE SEQUENCE [LARGE SCALE GENOMIC DNA]</scope>
    <source>
        <strain evidence="2">DSM 24597 / LMG 26175 / WPAGA1</strain>
    </source>
</reference>
<comment type="caution">
    <text evidence="1">The sequence shown here is derived from an EMBL/GenBank/DDBJ whole genome shotgun (WGS) entry which is preliminary data.</text>
</comment>
<dbReference type="EMBL" id="JRYR02000001">
    <property type="protein sequence ID" value="OHX68229.1"/>
    <property type="molecule type" value="Genomic_DNA"/>
</dbReference>
<evidence type="ECO:0000313" key="2">
    <source>
        <dbReference type="Proteomes" id="UP000179797"/>
    </source>
</evidence>
<keyword evidence="2" id="KW-1185">Reference proteome</keyword>
<proteinExistence type="predicted"/>
<name>A0A1S1Z4L7_FLAPC</name>
<evidence type="ECO:0000313" key="1">
    <source>
        <dbReference type="EMBL" id="OHX68229.1"/>
    </source>
</evidence>
<organism evidence="1 2">
    <name type="scientific">Flammeovirga pacifica</name>
    <dbReference type="NCBI Taxonomy" id="915059"/>
    <lineage>
        <taxon>Bacteria</taxon>
        <taxon>Pseudomonadati</taxon>
        <taxon>Bacteroidota</taxon>
        <taxon>Cytophagia</taxon>
        <taxon>Cytophagales</taxon>
        <taxon>Flammeovirgaceae</taxon>
        <taxon>Flammeovirga</taxon>
    </lineage>
</organism>
<gene>
    <name evidence="1" type="ORF">NH26_18695</name>
</gene>